<feature type="region of interest" description="Disordered" evidence="1">
    <location>
        <begin position="20"/>
        <end position="66"/>
    </location>
</feature>
<evidence type="ECO:0000313" key="2">
    <source>
        <dbReference type="EMBL" id="GBG12487.1"/>
    </source>
</evidence>
<dbReference type="Proteomes" id="UP000245081">
    <property type="component" value="Unassembled WGS sequence"/>
</dbReference>
<dbReference type="AlphaFoldDB" id="A0A2R5F151"/>
<organism evidence="2 3">
    <name type="scientific">Novimethylophilus kurashikiensis</name>
    <dbReference type="NCBI Taxonomy" id="1825523"/>
    <lineage>
        <taxon>Bacteria</taxon>
        <taxon>Pseudomonadati</taxon>
        <taxon>Pseudomonadota</taxon>
        <taxon>Betaproteobacteria</taxon>
        <taxon>Nitrosomonadales</taxon>
        <taxon>Methylophilaceae</taxon>
        <taxon>Novimethylophilus</taxon>
    </lineage>
</organism>
<reference evidence="2 3" key="1">
    <citation type="journal article" date="2018" name="Environ. Microbiol.">
        <title>Isolation and genomic characterization of Novimethylophilus kurashikiensis gen. nov. sp. nov., a new lanthanide-dependent methylotrophic species of Methylophilaceae.</title>
        <authorList>
            <person name="Lv H."/>
            <person name="Sahin N."/>
            <person name="Tani A."/>
        </authorList>
    </citation>
    <scope>NUCLEOTIDE SEQUENCE [LARGE SCALE GENOMIC DNA]</scope>
    <source>
        <strain evidence="2 3">La2-4</strain>
    </source>
</reference>
<name>A0A2R5F151_9PROT</name>
<comment type="caution">
    <text evidence="2">The sequence shown here is derived from an EMBL/GenBank/DDBJ whole genome shotgun (WGS) entry which is preliminary data.</text>
</comment>
<feature type="compositionally biased region" description="Acidic residues" evidence="1">
    <location>
        <begin position="53"/>
        <end position="66"/>
    </location>
</feature>
<accession>A0A2R5F151</accession>
<gene>
    <name evidence="2" type="ORF">NMK_0018</name>
</gene>
<sequence>MPLPDEPGLLVLLPELVEPESLPPVEPGVFMLDAPEPESEDPELVEPEREEPVSDEPELDEPERDEPEPLELFMFISVDEPDPELPELFMSDVPELLEPLEPLDLSELPELLDPLCLRWCLPFLCCMLFMSLCVPLPLESGLACDLVVALPSPGVAAVLSPWLVAPAMAAGT</sequence>
<feature type="compositionally biased region" description="Acidic residues" evidence="1">
    <location>
        <begin position="35"/>
        <end position="45"/>
    </location>
</feature>
<proteinExistence type="predicted"/>
<evidence type="ECO:0000256" key="1">
    <source>
        <dbReference type="SAM" id="MobiDB-lite"/>
    </source>
</evidence>
<protein>
    <submittedName>
        <fullName evidence="2">Membrane protein</fullName>
    </submittedName>
</protein>
<dbReference type="EMBL" id="BDOQ01000001">
    <property type="protein sequence ID" value="GBG12487.1"/>
    <property type="molecule type" value="Genomic_DNA"/>
</dbReference>
<keyword evidence="3" id="KW-1185">Reference proteome</keyword>
<evidence type="ECO:0000313" key="3">
    <source>
        <dbReference type="Proteomes" id="UP000245081"/>
    </source>
</evidence>